<keyword evidence="1" id="KW-0472">Membrane</keyword>
<dbReference type="AlphaFoldDB" id="A0A372LF35"/>
<evidence type="ECO:0000313" key="2">
    <source>
        <dbReference type="EMBL" id="RFU64921.1"/>
    </source>
</evidence>
<protein>
    <submittedName>
        <fullName evidence="2">Uncharacterized protein</fullName>
    </submittedName>
</protein>
<proteinExistence type="predicted"/>
<keyword evidence="1" id="KW-0812">Transmembrane</keyword>
<gene>
    <name evidence="2" type="ORF">D0466_03105</name>
</gene>
<evidence type="ECO:0000313" key="3">
    <source>
        <dbReference type="Proteomes" id="UP000262939"/>
    </source>
</evidence>
<comment type="caution">
    <text evidence="2">The sequence shown here is derived from an EMBL/GenBank/DDBJ whole genome shotgun (WGS) entry which is preliminary data.</text>
</comment>
<dbReference type="EMBL" id="QVTD01000003">
    <property type="protein sequence ID" value="RFU64921.1"/>
    <property type="molecule type" value="Genomic_DNA"/>
</dbReference>
<keyword evidence="1" id="KW-1133">Transmembrane helix</keyword>
<dbReference type="InterPro" id="IPR031616">
    <property type="entry name" value="BsrE-like"/>
</dbReference>
<feature type="transmembrane region" description="Helical" evidence="1">
    <location>
        <begin position="53"/>
        <end position="80"/>
    </location>
</feature>
<dbReference type="Pfam" id="PF16935">
    <property type="entry name" value="Hol_Tox"/>
    <property type="match status" value="1"/>
</dbReference>
<reference evidence="2 3" key="1">
    <citation type="submission" date="2018-08" db="EMBL/GenBank/DDBJ databases">
        <title>Bacillus chawlae sp. nov., Bacillus glennii sp. nov., and Bacillus saganii sp. nov. Isolated from the Vehicle Assembly Building at Kennedy Space Center where the Viking Spacecraft were Assembled.</title>
        <authorList>
            <person name="Seuylemezian A."/>
            <person name="Vaishampayan P."/>
        </authorList>
    </citation>
    <scope>NUCLEOTIDE SEQUENCE [LARGE SCALE GENOMIC DNA]</scope>
    <source>
        <strain evidence="2 3">V44-8</strain>
    </source>
</reference>
<sequence length="118" mass="12774">MQNSDKQKINGNFSGLVLGDSAPFYILLTVILACFDSLRIGQTANGGGLIKRGAVYMMGTFEVISLLLSFGLFVIAVLHFEIIKIPEGCIQKPACSGDVPLLFLNHKPFALTHIFTSV</sequence>
<accession>A0A372LF35</accession>
<evidence type="ECO:0000256" key="1">
    <source>
        <dbReference type="SAM" id="Phobius"/>
    </source>
</evidence>
<organism evidence="2 3">
    <name type="scientific">Peribacillus glennii</name>
    <dbReference type="NCBI Taxonomy" id="2303991"/>
    <lineage>
        <taxon>Bacteria</taxon>
        <taxon>Bacillati</taxon>
        <taxon>Bacillota</taxon>
        <taxon>Bacilli</taxon>
        <taxon>Bacillales</taxon>
        <taxon>Bacillaceae</taxon>
        <taxon>Peribacillus</taxon>
    </lineage>
</organism>
<name>A0A372LF35_9BACI</name>
<dbReference type="PROSITE" id="PS51257">
    <property type="entry name" value="PROKAR_LIPOPROTEIN"/>
    <property type="match status" value="1"/>
</dbReference>
<keyword evidence="3" id="KW-1185">Reference proteome</keyword>
<feature type="transmembrane region" description="Helical" evidence="1">
    <location>
        <begin position="22"/>
        <end position="41"/>
    </location>
</feature>
<dbReference type="Proteomes" id="UP000262939">
    <property type="component" value="Unassembled WGS sequence"/>
</dbReference>